<keyword evidence="1" id="KW-1133">Transmembrane helix</keyword>
<feature type="transmembrane region" description="Helical" evidence="1">
    <location>
        <begin position="270"/>
        <end position="298"/>
    </location>
</feature>
<evidence type="ECO:0000256" key="2">
    <source>
        <dbReference type="SAM" id="SignalP"/>
    </source>
</evidence>
<organism evidence="3 4">
    <name type="scientific">Dreissena polymorpha</name>
    <name type="common">Zebra mussel</name>
    <name type="synonym">Mytilus polymorpha</name>
    <dbReference type="NCBI Taxonomy" id="45954"/>
    <lineage>
        <taxon>Eukaryota</taxon>
        <taxon>Metazoa</taxon>
        <taxon>Spiralia</taxon>
        <taxon>Lophotrochozoa</taxon>
        <taxon>Mollusca</taxon>
        <taxon>Bivalvia</taxon>
        <taxon>Autobranchia</taxon>
        <taxon>Heteroconchia</taxon>
        <taxon>Euheterodonta</taxon>
        <taxon>Imparidentia</taxon>
        <taxon>Neoheterodontei</taxon>
        <taxon>Myida</taxon>
        <taxon>Dreissenoidea</taxon>
        <taxon>Dreissenidae</taxon>
        <taxon>Dreissena</taxon>
    </lineage>
</organism>
<keyword evidence="4" id="KW-1185">Reference proteome</keyword>
<comment type="caution">
    <text evidence="3">The sequence shown here is derived from an EMBL/GenBank/DDBJ whole genome shotgun (WGS) entry which is preliminary data.</text>
</comment>
<keyword evidence="1" id="KW-0472">Membrane</keyword>
<accession>A0A9D3Z1M2</accession>
<proteinExistence type="predicted"/>
<dbReference type="PROSITE" id="PS51257">
    <property type="entry name" value="PROKAR_LIPOPROTEIN"/>
    <property type="match status" value="1"/>
</dbReference>
<sequence>MLRFILFVLFVSLCSCNDNCFKKSPERDLGIYNGAFSIVSYDDELDKLRKIVYIPERMYTTQYDILEAIRKVINQNLGVKDNYLTIDNHRDRFCFQIKGKLFLILTPNIGRMLATDSLWRFLVPDNTSNHVADIEKRSSDNDSVTSTVSNEIDTHTNSEMENTTLAYIPNNGSTTTKVNKKSTQATLRVAHENTTKTLSKKHNTSVVNALSDGSTTTKVEENSDLGTSIVANETSTQQNYSENHNITSGNITNNGSTATKANENSETGSVLVIIEVVFCILAVFAIVLGLIGFVYNVIKKTQELK</sequence>
<protein>
    <submittedName>
        <fullName evidence="3">Uncharacterized protein</fullName>
    </submittedName>
</protein>
<keyword evidence="1" id="KW-0812">Transmembrane</keyword>
<dbReference type="EMBL" id="JAIWYP010000014">
    <property type="protein sequence ID" value="KAH3708509.1"/>
    <property type="molecule type" value="Genomic_DNA"/>
</dbReference>
<reference evidence="3" key="2">
    <citation type="submission" date="2020-11" db="EMBL/GenBank/DDBJ databases">
        <authorList>
            <person name="McCartney M.A."/>
            <person name="Auch B."/>
            <person name="Kono T."/>
            <person name="Mallez S."/>
            <person name="Becker A."/>
            <person name="Gohl D.M."/>
            <person name="Silverstein K.A.T."/>
            <person name="Koren S."/>
            <person name="Bechman K.B."/>
            <person name="Herman A."/>
            <person name="Abrahante J.E."/>
            <person name="Garbe J."/>
        </authorList>
    </citation>
    <scope>NUCLEOTIDE SEQUENCE</scope>
    <source>
        <strain evidence="3">Duluth1</strain>
        <tissue evidence="3">Whole animal</tissue>
    </source>
</reference>
<evidence type="ECO:0000313" key="4">
    <source>
        <dbReference type="Proteomes" id="UP000828390"/>
    </source>
</evidence>
<dbReference type="Proteomes" id="UP000828390">
    <property type="component" value="Unassembled WGS sequence"/>
</dbReference>
<dbReference type="AlphaFoldDB" id="A0A9D3Z1M2"/>
<evidence type="ECO:0000256" key="1">
    <source>
        <dbReference type="SAM" id="Phobius"/>
    </source>
</evidence>
<keyword evidence="2" id="KW-0732">Signal</keyword>
<reference evidence="3" key="1">
    <citation type="journal article" date="2019" name="bioRxiv">
        <title>The Genome of the Zebra Mussel, Dreissena polymorpha: A Resource for Invasive Species Research.</title>
        <authorList>
            <person name="McCartney M.A."/>
            <person name="Auch B."/>
            <person name="Kono T."/>
            <person name="Mallez S."/>
            <person name="Zhang Y."/>
            <person name="Obille A."/>
            <person name="Becker A."/>
            <person name="Abrahante J.E."/>
            <person name="Garbe J."/>
            <person name="Badalamenti J.P."/>
            <person name="Herman A."/>
            <person name="Mangelson H."/>
            <person name="Liachko I."/>
            <person name="Sullivan S."/>
            <person name="Sone E.D."/>
            <person name="Koren S."/>
            <person name="Silverstein K.A.T."/>
            <person name="Beckman K.B."/>
            <person name="Gohl D.M."/>
        </authorList>
    </citation>
    <scope>NUCLEOTIDE SEQUENCE</scope>
    <source>
        <strain evidence="3">Duluth1</strain>
        <tissue evidence="3">Whole animal</tissue>
    </source>
</reference>
<gene>
    <name evidence="3" type="ORF">DPMN_067961</name>
</gene>
<evidence type="ECO:0000313" key="3">
    <source>
        <dbReference type="EMBL" id="KAH3708509.1"/>
    </source>
</evidence>
<feature type="chain" id="PRO_5038679924" evidence="2">
    <location>
        <begin position="17"/>
        <end position="305"/>
    </location>
</feature>
<feature type="signal peptide" evidence="2">
    <location>
        <begin position="1"/>
        <end position="16"/>
    </location>
</feature>
<name>A0A9D3Z1M2_DREPO</name>